<dbReference type="Pfam" id="PF00583">
    <property type="entry name" value="Acetyltransf_1"/>
    <property type="match status" value="1"/>
</dbReference>
<feature type="domain" description="N-acetyltransferase" evidence="1">
    <location>
        <begin position="4"/>
        <end position="138"/>
    </location>
</feature>
<organism evidence="2 3">
    <name type="scientific">Pseudoponticoccus marisrubri</name>
    <dbReference type="NCBI Taxonomy" id="1685382"/>
    <lineage>
        <taxon>Bacteria</taxon>
        <taxon>Pseudomonadati</taxon>
        <taxon>Pseudomonadota</taxon>
        <taxon>Alphaproteobacteria</taxon>
        <taxon>Rhodobacterales</taxon>
        <taxon>Roseobacteraceae</taxon>
        <taxon>Pseudoponticoccus</taxon>
    </lineage>
</organism>
<dbReference type="RefSeq" id="WP_058862035.1">
    <property type="nucleotide sequence ID" value="NZ_LPXO01000005.1"/>
</dbReference>
<dbReference type="Gene3D" id="3.40.630.90">
    <property type="match status" value="1"/>
</dbReference>
<dbReference type="PANTHER" id="PTHR47237">
    <property type="entry name" value="SLL0310 PROTEIN"/>
    <property type="match status" value="1"/>
</dbReference>
<dbReference type="PANTHER" id="PTHR47237:SF1">
    <property type="entry name" value="SLL0310 PROTEIN"/>
    <property type="match status" value="1"/>
</dbReference>
<evidence type="ECO:0000313" key="2">
    <source>
        <dbReference type="EMBL" id="KUF10750.1"/>
    </source>
</evidence>
<dbReference type="STRING" id="1685382.AVJ23_09915"/>
<dbReference type="OrthoDB" id="20916at2"/>
<reference evidence="2 3" key="1">
    <citation type="submission" date="2015-12" db="EMBL/GenBank/DDBJ databases">
        <authorList>
            <person name="Shamseldin A."/>
            <person name="Moawad H."/>
            <person name="Abd El-Rahim W.M."/>
            <person name="Sadowsky M.J."/>
        </authorList>
    </citation>
    <scope>NUCLEOTIDE SEQUENCE [LARGE SCALE GENOMIC DNA]</scope>
    <source>
        <strain evidence="2 3">SJ5A-1</strain>
    </source>
</reference>
<dbReference type="Gene3D" id="3.40.630.30">
    <property type="match status" value="1"/>
</dbReference>
<evidence type="ECO:0000313" key="3">
    <source>
        <dbReference type="Proteomes" id="UP000054396"/>
    </source>
</evidence>
<dbReference type="AlphaFoldDB" id="A0A0W7WJM9"/>
<dbReference type="PROSITE" id="PS51186">
    <property type="entry name" value="GNAT"/>
    <property type="match status" value="1"/>
</dbReference>
<dbReference type="InterPro" id="IPR052729">
    <property type="entry name" value="Acyl/Acetyltrans_Enzymes"/>
</dbReference>
<dbReference type="GO" id="GO:0016747">
    <property type="term" value="F:acyltransferase activity, transferring groups other than amino-acyl groups"/>
    <property type="evidence" value="ECO:0007669"/>
    <property type="project" value="InterPro"/>
</dbReference>
<accession>A0A0W7WJM9</accession>
<protein>
    <submittedName>
        <fullName evidence="2">Acetyltransferase</fullName>
    </submittedName>
</protein>
<sequence length="277" mass="29130">MTGAHFRTATLAEVAQMLDWAAEEGWNPGLDDAGAFPAADPEGFFVAEIDGSPVAAISVVNHSDSFAFLGLYLCQPAFRGRGIGLALWRHALAHAGDRSIGLDGVPAQQANYARSGFDLVSRTQRLSGRFAPEALTLPLAGPGDLAALDRLDRVANGVTRPRFLRAWLTNGPTRKTVILREGATITGFATARACQQGCKIGPIIAPGPSEASLLARQAAAALEQAEVTIDIPETGKSFAQMLQGAGFEQGFETARMVRGRVPKAGPQLQAVATLELG</sequence>
<dbReference type="InterPro" id="IPR041496">
    <property type="entry name" value="YitH/HolE_GNAT"/>
</dbReference>
<dbReference type="SUPFAM" id="SSF55729">
    <property type="entry name" value="Acyl-CoA N-acyltransferases (Nat)"/>
    <property type="match status" value="1"/>
</dbReference>
<dbReference type="InterPro" id="IPR000182">
    <property type="entry name" value="GNAT_dom"/>
</dbReference>
<dbReference type="Proteomes" id="UP000054396">
    <property type="component" value="Unassembled WGS sequence"/>
</dbReference>
<dbReference type="EMBL" id="LPXO01000005">
    <property type="protein sequence ID" value="KUF10750.1"/>
    <property type="molecule type" value="Genomic_DNA"/>
</dbReference>
<dbReference type="CDD" id="cd04301">
    <property type="entry name" value="NAT_SF"/>
    <property type="match status" value="1"/>
</dbReference>
<keyword evidence="3" id="KW-1185">Reference proteome</keyword>
<dbReference type="InterPro" id="IPR016181">
    <property type="entry name" value="Acyl_CoA_acyltransferase"/>
</dbReference>
<dbReference type="Pfam" id="PF18014">
    <property type="entry name" value="Acetyltransf_18"/>
    <property type="match status" value="1"/>
</dbReference>
<gene>
    <name evidence="2" type="ORF">AVJ23_09915</name>
</gene>
<keyword evidence="2" id="KW-0808">Transferase</keyword>
<comment type="caution">
    <text evidence="2">The sequence shown here is derived from an EMBL/GenBank/DDBJ whole genome shotgun (WGS) entry which is preliminary data.</text>
</comment>
<proteinExistence type="predicted"/>
<name>A0A0W7WJM9_9RHOB</name>
<evidence type="ECO:0000259" key="1">
    <source>
        <dbReference type="PROSITE" id="PS51186"/>
    </source>
</evidence>